<reference evidence="2 3" key="1">
    <citation type="submission" date="2016-01" db="EMBL/GenBank/DDBJ databases">
        <title>Mycobacterium immunogenum strain CD11_6 genome sequencing and assembly.</title>
        <authorList>
            <person name="Kaur G."/>
            <person name="Nair G.R."/>
            <person name="Mayilraj S."/>
        </authorList>
    </citation>
    <scope>NUCLEOTIDE SEQUENCE [LARGE SCALE GENOMIC DNA]</scope>
    <source>
        <strain evidence="2 3">CD11-6</strain>
    </source>
</reference>
<feature type="compositionally biased region" description="Basic and acidic residues" evidence="1">
    <location>
        <begin position="607"/>
        <end position="624"/>
    </location>
</feature>
<accession>A0A179V5U0</accession>
<feature type="region of interest" description="Disordered" evidence="1">
    <location>
        <begin position="98"/>
        <end position="153"/>
    </location>
</feature>
<sequence>MHVGIRAAAVTAVCSLCVGVGVDARVARLTPSVTPTATPRSVTSRAVSLTSFSDLLAAAAPQNDAAPQLNSAASGVVSSTDLIGTVAKLLATPNIARASATPETSTASAADAAEPPTGVDPPTSVDPPTGQPADPPAADDPAPPTNFPGDRPAFGTPSYFAQLAFAVFHVVALPITVPVQFFLGKAEGVPTVIAAAINDLSGLLGQIPGLSPKQPTEPQPQQTAADVTSSLPKAATAQETTAQETTPPPAAEEPEPLPTNFPGPRPAFGTPSYFAQLAFAVLHVLALPITVPVQAIIGKTEGVPSVIVAALNDLSSLLGQVPKPSAPATDTKTTPEDSASQQTDKAAGKQDSASEKSGAAKPDADAKTSKIERNEHEGKTADKASGKEADKEAGTPKTEHEPKPGEAPADPTKVVEPKTDATKVVEPKTDATKVVEPKTDATKVVEPKVDATKVVEPKVDPAKPAEPKAESAAAEPAKPESAKPVTAKPETKPETAKPVTAKPETAKPETKPQPAKPESAGPVKVTRDSLKSTPGETGTTGGTKKTEGSKGAETDSKTSATSPDTKVHEGLKSSVGGKTDKPADKPSTEKSSTEKGASSSEGSSHSSEGKSHSSEGKSHSGSKD</sequence>
<evidence type="ECO:0000313" key="2">
    <source>
        <dbReference type="EMBL" id="OAT67074.1"/>
    </source>
</evidence>
<comment type="caution">
    <text evidence="2">The sequence shown here is derived from an EMBL/GenBank/DDBJ whole genome shotgun (WGS) entry which is preliminary data.</text>
</comment>
<dbReference type="EMBL" id="LQYE01000031">
    <property type="protein sequence ID" value="OAT67074.1"/>
    <property type="molecule type" value="Genomic_DNA"/>
</dbReference>
<organism evidence="2 3">
    <name type="scientific">Mycobacteroides immunogenum</name>
    <dbReference type="NCBI Taxonomy" id="83262"/>
    <lineage>
        <taxon>Bacteria</taxon>
        <taxon>Bacillati</taxon>
        <taxon>Actinomycetota</taxon>
        <taxon>Actinomycetes</taxon>
        <taxon>Mycobacteriales</taxon>
        <taxon>Mycobacteriaceae</taxon>
        <taxon>Mycobacteroides</taxon>
    </lineage>
</organism>
<feature type="region of interest" description="Disordered" evidence="1">
    <location>
        <begin position="321"/>
        <end position="624"/>
    </location>
</feature>
<name>A0A179V5U0_9MYCO</name>
<evidence type="ECO:0000256" key="1">
    <source>
        <dbReference type="SAM" id="MobiDB-lite"/>
    </source>
</evidence>
<feature type="compositionally biased region" description="Low complexity" evidence="1">
    <location>
        <begin position="212"/>
        <end position="223"/>
    </location>
</feature>
<evidence type="ECO:0000313" key="3">
    <source>
        <dbReference type="Proteomes" id="UP000186919"/>
    </source>
</evidence>
<feature type="compositionally biased region" description="Low complexity" evidence="1">
    <location>
        <begin position="234"/>
        <end position="245"/>
    </location>
</feature>
<feature type="compositionally biased region" description="Pro residues" evidence="1">
    <location>
        <begin position="246"/>
        <end position="265"/>
    </location>
</feature>
<feature type="compositionally biased region" description="Low complexity" evidence="1">
    <location>
        <begin position="594"/>
        <end position="606"/>
    </location>
</feature>
<feature type="compositionally biased region" description="Basic and acidic residues" evidence="1">
    <location>
        <begin position="362"/>
        <end position="404"/>
    </location>
</feature>
<dbReference type="RefSeq" id="WP_064633039.1">
    <property type="nucleotide sequence ID" value="NZ_LQYE01000031.1"/>
</dbReference>
<feature type="region of interest" description="Disordered" evidence="1">
    <location>
        <begin position="208"/>
        <end position="265"/>
    </location>
</feature>
<feature type="compositionally biased region" description="Basic and acidic residues" evidence="1">
    <location>
        <begin position="413"/>
        <end position="469"/>
    </location>
</feature>
<feature type="compositionally biased region" description="Basic and acidic residues" evidence="1">
    <location>
        <begin position="578"/>
        <end position="593"/>
    </location>
</feature>
<feature type="compositionally biased region" description="Low complexity" evidence="1">
    <location>
        <begin position="98"/>
        <end position="117"/>
    </location>
</feature>
<gene>
    <name evidence="2" type="ORF">AWB85_15610</name>
</gene>
<dbReference type="Proteomes" id="UP000186919">
    <property type="component" value="Unassembled WGS sequence"/>
</dbReference>
<proteinExistence type="predicted"/>
<protein>
    <submittedName>
        <fullName evidence="2">Uncharacterized protein</fullName>
    </submittedName>
</protein>
<feature type="compositionally biased region" description="Polar residues" evidence="1">
    <location>
        <begin position="328"/>
        <end position="344"/>
    </location>
</feature>
<feature type="compositionally biased region" description="Basic and acidic residues" evidence="1">
    <location>
        <begin position="544"/>
        <end position="556"/>
    </location>
</feature>
<dbReference type="AlphaFoldDB" id="A0A179V5U0"/>